<evidence type="ECO:0008006" key="3">
    <source>
        <dbReference type="Google" id="ProtNLM"/>
    </source>
</evidence>
<comment type="caution">
    <text evidence="1">The sequence shown here is derived from an EMBL/GenBank/DDBJ whole genome shotgun (WGS) entry which is preliminary data.</text>
</comment>
<organism evidence="1 2">
    <name type="scientific">Conservatibacter flavescens</name>
    <dbReference type="NCBI Taxonomy" id="28161"/>
    <lineage>
        <taxon>Bacteria</taxon>
        <taxon>Pseudomonadati</taxon>
        <taxon>Pseudomonadota</taxon>
        <taxon>Gammaproteobacteria</taxon>
        <taxon>Pasteurellales</taxon>
        <taxon>Pasteurellaceae</taxon>
        <taxon>Conservatibacter</taxon>
    </lineage>
</organism>
<name>A0A2M8S385_9PAST</name>
<dbReference type="Proteomes" id="UP000229329">
    <property type="component" value="Unassembled WGS sequence"/>
</dbReference>
<protein>
    <recommendedName>
        <fullName evidence="3">Glutaredoxin</fullName>
    </recommendedName>
</protein>
<dbReference type="EMBL" id="PHHA01000009">
    <property type="protein sequence ID" value="PJG85609.1"/>
    <property type="molecule type" value="Genomic_DNA"/>
</dbReference>
<reference evidence="1 2" key="1">
    <citation type="submission" date="2017-11" db="EMBL/GenBank/DDBJ databases">
        <title>Reclassification of Bisgaard taxon 7 as Conservatibacter flavescens gen. nov., sp. nov.</title>
        <authorList>
            <person name="Christensen H."/>
        </authorList>
    </citation>
    <scope>NUCLEOTIDE SEQUENCE [LARGE SCALE GENOMIC DNA]</scope>
    <source>
        <strain evidence="1 2">7_4</strain>
    </source>
</reference>
<dbReference type="PIRSF" id="PIRSF037291">
    <property type="entry name" value="UCP037291_gluthr"/>
    <property type="match status" value="1"/>
</dbReference>
<keyword evidence="2" id="KW-1185">Reference proteome</keyword>
<accession>A0A2M8S385</accession>
<dbReference type="RefSeq" id="WP_100288565.1">
    <property type="nucleotide sequence ID" value="NZ_PHHA01000009.1"/>
</dbReference>
<dbReference type="OrthoDB" id="5679012at2"/>
<dbReference type="InterPro" id="IPR017167">
    <property type="entry name" value="UCP037291_glutaredoxin-rel"/>
</dbReference>
<evidence type="ECO:0000313" key="2">
    <source>
        <dbReference type="Proteomes" id="UP000229329"/>
    </source>
</evidence>
<proteinExistence type="predicted"/>
<dbReference type="AlphaFoldDB" id="A0A2M8S385"/>
<gene>
    <name evidence="1" type="ORF">CVP05_05450</name>
</gene>
<evidence type="ECO:0000313" key="1">
    <source>
        <dbReference type="EMBL" id="PJG85609.1"/>
    </source>
</evidence>
<sequence length="83" mass="9279">MTTPILYFSDKCPDTAPFVAKLKALQIDYLEANISENMPNLKAFLALRDNHSAFAERKAKGYIGIPALVYEDGRIVFDVGELK</sequence>